<dbReference type="NCBIfam" id="NF038117">
    <property type="entry name" value="choice_anch_I"/>
    <property type="match status" value="1"/>
</dbReference>
<keyword evidence="1" id="KW-0732">Signal</keyword>
<evidence type="ECO:0000313" key="3">
    <source>
        <dbReference type="EMBL" id="BBA34766.1"/>
    </source>
</evidence>
<dbReference type="PANTHER" id="PTHR46928">
    <property type="entry name" value="MESENCHYME-SPECIFIC CELL SURFACE GLYCOPROTEIN"/>
    <property type="match status" value="1"/>
</dbReference>
<keyword evidence="4" id="KW-1185">Reference proteome</keyword>
<sequence length="536" mass="55431">MKSTSISLAVAAALASTCASAAGGFSYTHQWTFNHTEANGSSALGSEIVSYDAVNNRLWVVGTDANGADLGLGGIDILDLSGNLVHSIDTSVLGGINSVSVANNKAAVAISAPLKTDPGLVRFYDAASFAALATVTVGANPDAVIHTPDGSRLLVANEGEPSSYLTGPAGDPEGSVSIIDTASYSVLTADFTNFNGSAAALRESGVRLTGPNASVAQDLEPEYIAVSADGSKAMVTLQEANAVAVVDIAGANVTAIRPMGLKDHSLPENGLDVSDRDGPGNDPLDGNIQNWNVKGLYMPDGIASFTNNGRQYYVTANEGDSRGDWPGGNDEIRVGNADIDPALDAALAAAHGSDWKTGDKLGRLNVSTSGDTDGDGDLDELHAFGARSFSILDADGNLVFDSGGQLEQIIKISYPELWDDGRSDNKGPEPESALVGTVDDRDLLFLGLERSNAVAVWDLSDLDDIRFIEMIFTAGDVSPEGLSFFSNAQGSFLAIANEVSQTTSLYRVSAVPAPAAVWLFGSGLAAAAGLARRRKA</sequence>
<evidence type="ECO:0000313" key="4">
    <source>
        <dbReference type="Proteomes" id="UP000266313"/>
    </source>
</evidence>
<dbReference type="EMBL" id="AP017928">
    <property type="protein sequence ID" value="BBA34766.1"/>
    <property type="molecule type" value="Genomic_DNA"/>
</dbReference>
<dbReference type="KEGG" id="mmai:sS8_2821"/>
<dbReference type="Pfam" id="PF22494">
    <property type="entry name" value="choice_anch_I"/>
    <property type="match status" value="1"/>
</dbReference>
<name>A0A250KTA4_9GAMM</name>
<dbReference type="PANTHER" id="PTHR46928:SF1">
    <property type="entry name" value="MESENCHYME-SPECIFIC CELL SURFACE GLYCOPROTEIN"/>
    <property type="match status" value="1"/>
</dbReference>
<dbReference type="AlphaFoldDB" id="A0A250KTA4"/>
<feature type="domain" description="Choice-of-anchor I" evidence="2">
    <location>
        <begin position="45"/>
        <end position="507"/>
    </location>
</feature>
<evidence type="ECO:0000259" key="2">
    <source>
        <dbReference type="Pfam" id="PF22494"/>
    </source>
</evidence>
<feature type="signal peptide" evidence="1">
    <location>
        <begin position="1"/>
        <end position="21"/>
    </location>
</feature>
<dbReference type="RefSeq" id="WP_119630111.1">
    <property type="nucleotide sequence ID" value="NZ_AP017928.1"/>
</dbReference>
<dbReference type="Proteomes" id="UP000266313">
    <property type="component" value="Chromosome"/>
</dbReference>
<dbReference type="InterPro" id="IPR055188">
    <property type="entry name" value="Choice_anch_I"/>
</dbReference>
<organism evidence="3 4">
    <name type="scientific">Methylocaldum marinum</name>
    <dbReference type="NCBI Taxonomy" id="1432792"/>
    <lineage>
        <taxon>Bacteria</taxon>
        <taxon>Pseudomonadati</taxon>
        <taxon>Pseudomonadota</taxon>
        <taxon>Gammaproteobacteria</taxon>
        <taxon>Methylococcales</taxon>
        <taxon>Methylococcaceae</taxon>
        <taxon>Methylocaldum</taxon>
    </lineage>
</organism>
<feature type="chain" id="PRO_5012603283" description="Choice-of-anchor I domain-containing protein" evidence="1">
    <location>
        <begin position="22"/>
        <end position="536"/>
    </location>
</feature>
<dbReference type="Gene3D" id="2.130.10.10">
    <property type="entry name" value="YVTN repeat-like/Quinoprotein amine dehydrogenase"/>
    <property type="match status" value="1"/>
</dbReference>
<evidence type="ECO:0000256" key="1">
    <source>
        <dbReference type="SAM" id="SignalP"/>
    </source>
</evidence>
<gene>
    <name evidence="3" type="ORF">sS8_2821</name>
</gene>
<dbReference type="InterPro" id="IPR011044">
    <property type="entry name" value="Quino_amine_DH_bsu"/>
</dbReference>
<dbReference type="InterPro" id="IPR052956">
    <property type="entry name" value="Mesenchyme-surface_protein"/>
</dbReference>
<reference evidence="3 4" key="1">
    <citation type="submission" date="2016-12" db="EMBL/GenBank/DDBJ databases">
        <title>Genome sequencing of Methylocaldum marinum.</title>
        <authorList>
            <person name="Takeuchi M."/>
            <person name="Kamagata Y."/>
            <person name="Hiraoka S."/>
            <person name="Oshima K."/>
            <person name="Hattori M."/>
            <person name="Iwasaki W."/>
        </authorList>
    </citation>
    <scope>NUCLEOTIDE SEQUENCE [LARGE SCALE GENOMIC DNA]</scope>
    <source>
        <strain evidence="3 4">S8</strain>
    </source>
</reference>
<dbReference type="OrthoDB" id="9803927at2"/>
<dbReference type="InterPro" id="IPR015943">
    <property type="entry name" value="WD40/YVTN_repeat-like_dom_sf"/>
</dbReference>
<accession>A0A250KTA4</accession>
<proteinExistence type="predicted"/>
<dbReference type="SUPFAM" id="SSF50969">
    <property type="entry name" value="YVTN repeat-like/Quinoprotein amine dehydrogenase"/>
    <property type="match status" value="1"/>
</dbReference>
<protein>
    <recommendedName>
        <fullName evidence="2">Choice-of-anchor I domain-containing protein</fullName>
    </recommendedName>
</protein>